<name>A0A103XQ70_CYNCS</name>
<dbReference type="SUPFAM" id="SSF81383">
    <property type="entry name" value="F-box domain"/>
    <property type="match status" value="1"/>
</dbReference>
<dbReference type="EMBL" id="LEKV01004518">
    <property type="protein sequence ID" value="KVH94813.1"/>
    <property type="molecule type" value="Genomic_DNA"/>
</dbReference>
<evidence type="ECO:0000313" key="2">
    <source>
        <dbReference type="Proteomes" id="UP000243975"/>
    </source>
</evidence>
<evidence type="ECO:0000313" key="1">
    <source>
        <dbReference type="EMBL" id="KVH94813.1"/>
    </source>
</evidence>
<dbReference type="Gramene" id="KVH94813">
    <property type="protein sequence ID" value="KVH94813"/>
    <property type="gene ID" value="Ccrd_003116"/>
</dbReference>
<protein>
    <submittedName>
        <fullName evidence="1">F-box domain, cyclin-like protein</fullName>
    </submittedName>
</protein>
<dbReference type="InterPro" id="IPR036047">
    <property type="entry name" value="F-box-like_dom_sf"/>
</dbReference>
<organism evidence="1 2">
    <name type="scientific">Cynara cardunculus var. scolymus</name>
    <name type="common">Globe artichoke</name>
    <name type="synonym">Cynara scolymus</name>
    <dbReference type="NCBI Taxonomy" id="59895"/>
    <lineage>
        <taxon>Eukaryota</taxon>
        <taxon>Viridiplantae</taxon>
        <taxon>Streptophyta</taxon>
        <taxon>Embryophyta</taxon>
        <taxon>Tracheophyta</taxon>
        <taxon>Spermatophyta</taxon>
        <taxon>Magnoliopsida</taxon>
        <taxon>eudicotyledons</taxon>
        <taxon>Gunneridae</taxon>
        <taxon>Pentapetalae</taxon>
        <taxon>asterids</taxon>
        <taxon>campanulids</taxon>
        <taxon>Asterales</taxon>
        <taxon>Asteraceae</taxon>
        <taxon>Carduoideae</taxon>
        <taxon>Cardueae</taxon>
        <taxon>Carduinae</taxon>
        <taxon>Cynara</taxon>
    </lineage>
</organism>
<proteinExistence type="predicted"/>
<comment type="caution">
    <text evidence="1">The sequence shown here is derived from an EMBL/GenBank/DDBJ whole genome shotgun (WGS) entry which is preliminary data.</text>
</comment>
<sequence>MRDIWFWNMIYDYDQPLLIENGPSNGVLQHEKLVRSFIRHASSEEIAKMRIPLLCYVNTLTGNDRARSCGMLCALTSICSFLLQRMKWGYSANYGCGVLGRWDTINARVVNPVWFALETTAQIDYKRRGALRAKHISLDSRRKKKMKHILDLPYEILTTILIMLASSSDGAGDIARISTTCIRFMSLASQPHVLKAVNFRSLTSTEDYEPHHNLNGLLCQCAEAGNLAAEAMLGRALLFNDYWFWNVLMDDNQPLIAREGPASGVLLHEKLVRSFIAYSSCQDMAPMRIPLFSYMISFLGYDVARECGILLAVTNLCSYEIIRLNVRSLSNIPENSGNNVSVSGLSNAMARLTPPSGATHRERLLALFDEFFPSAPI</sequence>
<accession>A0A103XQ70</accession>
<reference evidence="1 2" key="1">
    <citation type="journal article" date="2016" name="Sci. Rep.">
        <title>The genome sequence of the outbreeding globe artichoke constructed de novo incorporating a phase-aware low-pass sequencing strategy of F1 progeny.</title>
        <authorList>
            <person name="Scaglione D."/>
            <person name="Reyes-Chin-Wo S."/>
            <person name="Acquadro A."/>
            <person name="Froenicke L."/>
            <person name="Portis E."/>
            <person name="Beitel C."/>
            <person name="Tirone M."/>
            <person name="Mauro R."/>
            <person name="Lo Monaco A."/>
            <person name="Mauromicale G."/>
            <person name="Faccioli P."/>
            <person name="Cattivelli L."/>
            <person name="Rieseberg L."/>
            <person name="Michelmore R."/>
            <person name="Lanteri S."/>
        </authorList>
    </citation>
    <scope>NUCLEOTIDE SEQUENCE [LARGE SCALE GENOMIC DNA]</scope>
    <source>
        <strain evidence="1">2C</strain>
    </source>
</reference>
<gene>
    <name evidence="1" type="ORF">Ccrd_003116</name>
</gene>
<keyword evidence="2" id="KW-1185">Reference proteome</keyword>
<dbReference type="AlphaFoldDB" id="A0A103XQ70"/>
<dbReference type="Proteomes" id="UP000243975">
    <property type="component" value="Unassembled WGS sequence"/>
</dbReference>